<feature type="compositionally biased region" description="Low complexity" evidence="1">
    <location>
        <begin position="47"/>
        <end position="56"/>
    </location>
</feature>
<feature type="region of interest" description="Disordered" evidence="1">
    <location>
        <begin position="1"/>
        <end position="65"/>
    </location>
</feature>
<evidence type="ECO:0000313" key="2">
    <source>
        <dbReference type="EMBL" id="KAJ4489747.1"/>
    </source>
</evidence>
<gene>
    <name evidence="2" type="ORF">C8J55DRAFT_557639</name>
</gene>
<protein>
    <submittedName>
        <fullName evidence="2">Uncharacterized protein</fullName>
    </submittedName>
</protein>
<reference evidence="2" key="2">
    <citation type="journal article" date="2023" name="Proc. Natl. Acad. Sci. U.S.A.">
        <title>A global phylogenomic analysis of the shiitake genus Lentinula.</title>
        <authorList>
            <person name="Sierra-Patev S."/>
            <person name="Min B."/>
            <person name="Naranjo-Ortiz M."/>
            <person name="Looney B."/>
            <person name="Konkel Z."/>
            <person name="Slot J.C."/>
            <person name="Sakamoto Y."/>
            <person name="Steenwyk J.L."/>
            <person name="Rokas A."/>
            <person name="Carro J."/>
            <person name="Camarero S."/>
            <person name="Ferreira P."/>
            <person name="Molpeceres G."/>
            <person name="Ruiz-Duenas F.J."/>
            <person name="Serrano A."/>
            <person name="Henrissat B."/>
            <person name="Drula E."/>
            <person name="Hughes K.W."/>
            <person name="Mata J.L."/>
            <person name="Ishikawa N.K."/>
            <person name="Vargas-Isla R."/>
            <person name="Ushijima S."/>
            <person name="Smith C.A."/>
            <person name="Donoghue J."/>
            <person name="Ahrendt S."/>
            <person name="Andreopoulos W."/>
            <person name="He G."/>
            <person name="LaButti K."/>
            <person name="Lipzen A."/>
            <person name="Ng V."/>
            <person name="Riley R."/>
            <person name="Sandor L."/>
            <person name="Barry K."/>
            <person name="Martinez A.T."/>
            <person name="Xiao Y."/>
            <person name="Gibbons J.G."/>
            <person name="Terashima K."/>
            <person name="Grigoriev I.V."/>
            <person name="Hibbett D."/>
        </authorList>
    </citation>
    <scope>NUCLEOTIDE SEQUENCE</scope>
    <source>
        <strain evidence="2">Sp2 HRB7682 ss15</strain>
    </source>
</reference>
<reference evidence="2" key="1">
    <citation type="submission" date="2022-08" db="EMBL/GenBank/DDBJ databases">
        <authorList>
            <consortium name="DOE Joint Genome Institute"/>
            <person name="Min B."/>
            <person name="Riley R."/>
            <person name="Sierra-Patev S."/>
            <person name="Naranjo-Ortiz M."/>
            <person name="Looney B."/>
            <person name="Konkel Z."/>
            <person name="Slot J.C."/>
            <person name="Sakamoto Y."/>
            <person name="Steenwyk J.L."/>
            <person name="Rokas A."/>
            <person name="Carro J."/>
            <person name="Camarero S."/>
            <person name="Ferreira P."/>
            <person name="Molpeceres G."/>
            <person name="Ruiz-Duenas F.J."/>
            <person name="Serrano A."/>
            <person name="Henrissat B."/>
            <person name="Drula E."/>
            <person name="Hughes K.W."/>
            <person name="Mata J.L."/>
            <person name="Ishikawa N.K."/>
            <person name="Vargas-Isla R."/>
            <person name="Ushijima S."/>
            <person name="Smith C.A."/>
            <person name="Ahrendt S."/>
            <person name="Andreopoulos W."/>
            <person name="He G."/>
            <person name="Labutti K."/>
            <person name="Lipzen A."/>
            <person name="Ng V."/>
            <person name="Sandor L."/>
            <person name="Barry K."/>
            <person name="Martinez A.T."/>
            <person name="Xiao Y."/>
            <person name="Gibbons J.G."/>
            <person name="Terashima K."/>
            <person name="Hibbett D.S."/>
            <person name="Grigoriev I.V."/>
        </authorList>
    </citation>
    <scope>NUCLEOTIDE SEQUENCE</scope>
    <source>
        <strain evidence="2">Sp2 HRB7682 ss15</strain>
    </source>
</reference>
<evidence type="ECO:0000313" key="3">
    <source>
        <dbReference type="Proteomes" id="UP001150238"/>
    </source>
</evidence>
<dbReference type="AlphaFoldDB" id="A0A9W9ASZ2"/>
<sequence length="189" mass="19739">MPMPPLPSSYPCASLLPSSVSPSSQSPLSHPIASLSPSPSPSPQCSPPGSSSESSLHTTPHMRSADSLTLSASDHGTITATFPDPFAVPKTGGLGLHGVRPSSIPRFIRHAYSVPSHSSHSSPFSLTPTTATSSLTFTLINPIMIPSPILLGACPYEASDYYIQLNLCVKCSCDLILQQLDSRSGVKGK</sequence>
<evidence type="ECO:0000256" key="1">
    <source>
        <dbReference type="SAM" id="MobiDB-lite"/>
    </source>
</evidence>
<comment type="caution">
    <text evidence="2">The sequence shown here is derived from an EMBL/GenBank/DDBJ whole genome shotgun (WGS) entry which is preliminary data.</text>
</comment>
<dbReference type="Proteomes" id="UP001150238">
    <property type="component" value="Unassembled WGS sequence"/>
</dbReference>
<name>A0A9W9ASZ2_9AGAR</name>
<proteinExistence type="predicted"/>
<feature type="compositionally biased region" description="Low complexity" evidence="1">
    <location>
        <begin position="14"/>
        <end position="37"/>
    </location>
</feature>
<accession>A0A9W9ASZ2</accession>
<dbReference type="EMBL" id="JANVFS010000007">
    <property type="protein sequence ID" value="KAJ4489747.1"/>
    <property type="molecule type" value="Genomic_DNA"/>
</dbReference>
<organism evidence="2 3">
    <name type="scientific">Lentinula lateritia</name>
    <dbReference type="NCBI Taxonomy" id="40482"/>
    <lineage>
        <taxon>Eukaryota</taxon>
        <taxon>Fungi</taxon>
        <taxon>Dikarya</taxon>
        <taxon>Basidiomycota</taxon>
        <taxon>Agaricomycotina</taxon>
        <taxon>Agaricomycetes</taxon>
        <taxon>Agaricomycetidae</taxon>
        <taxon>Agaricales</taxon>
        <taxon>Marasmiineae</taxon>
        <taxon>Omphalotaceae</taxon>
        <taxon>Lentinula</taxon>
    </lineage>
</organism>